<gene>
    <name evidence="8" type="ORF">CAMP_LOCUS8713</name>
</gene>
<evidence type="ECO:0000256" key="2">
    <source>
        <dbReference type="ARBA" id="ARBA00022853"/>
    </source>
</evidence>
<protein>
    <recommendedName>
        <fullName evidence="7">MRG domain-containing protein</fullName>
    </recommendedName>
</protein>
<keyword evidence="4" id="KW-0804">Transcription</keyword>
<dbReference type="SUPFAM" id="SSF54160">
    <property type="entry name" value="Chromo domain-like"/>
    <property type="match status" value="1"/>
</dbReference>
<feature type="region of interest" description="Disordered" evidence="6">
    <location>
        <begin position="1"/>
        <end position="21"/>
    </location>
</feature>
<evidence type="ECO:0000256" key="1">
    <source>
        <dbReference type="ARBA" id="ARBA00004123"/>
    </source>
</evidence>
<comment type="subcellular location">
    <subcellularLocation>
        <location evidence="1">Nucleus</location>
    </subcellularLocation>
</comment>
<dbReference type="GO" id="GO:0005634">
    <property type="term" value="C:nucleus"/>
    <property type="evidence" value="ECO:0007669"/>
    <property type="project" value="UniProtKB-SubCell"/>
</dbReference>
<dbReference type="OrthoDB" id="124855at2759"/>
<dbReference type="GO" id="GO:0006355">
    <property type="term" value="P:regulation of DNA-templated transcription"/>
    <property type="evidence" value="ECO:0007669"/>
    <property type="project" value="InterPro"/>
</dbReference>
<comment type="caution">
    <text evidence="8">The sequence shown here is derived from an EMBL/GenBank/DDBJ whole genome shotgun (WGS) entry which is preliminary data.</text>
</comment>
<dbReference type="PANTHER" id="PTHR10880:SF48">
    <property type="entry name" value="MORTALITY FACTOR 4 LIKE 2"/>
    <property type="match status" value="1"/>
</dbReference>
<evidence type="ECO:0000256" key="6">
    <source>
        <dbReference type="SAM" id="MobiDB-lite"/>
    </source>
</evidence>
<name>A0A9P1IL45_9PELO</name>
<evidence type="ECO:0000256" key="3">
    <source>
        <dbReference type="ARBA" id="ARBA00023015"/>
    </source>
</evidence>
<dbReference type="AlphaFoldDB" id="A0A9P1IL45"/>
<keyword evidence="5" id="KW-0539">Nucleus</keyword>
<keyword evidence="2" id="KW-0156">Chromatin regulator</keyword>
<dbReference type="EMBL" id="CANHGI010000003">
    <property type="protein sequence ID" value="CAI5446076.1"/>
    <property type="molecule type" value="Genomic_DNA"/>
</dbReference>
<feature type="compositionally biased region" description="Polar residues" evidence="6">
    <location>
        <begin position="10"/>
        <end position="20"/>
    </location>
</feature>
<evidence type="ECO:0000256" key="5">
    <source>
        <dbReference type="ARBA" id="ARBA00023242"/>
    </source>
</evidence>
<proteinExistence type="predicted"/>
<dbReference type="InterPro" id="IPR008676">
    <property type="entry name" value="MRG"/>
</dbReference>
<feature type="region of interest" description="Disordered" evidence="6">
    <location>
        <begin position="220"/>
        <end position="247"/>
    </location>
</feature>
<feature type="region of interest" description="Disordered" evidence="6">
    <location>
        <begin position="68"/>
        <end position="107"/>
    </location>
</feature>
<feature type="compositionally biased region" description="Basic and acidic residues" evidence="6">
    <location>
        <begin position="68"/>
        <end position="90"/>
    </location>
</feature>
<dbReference type="PROSITE" id="PS51640">
    <property type="entry name" value="MRG"/>
    <property type="match status" value="1"/>
</dbReference>
<dbReference type="Proteomes" id="UP001152747">
    <property type="component" value="Unassembled WGS sequence"/>
</dbReference>
<dbReference type="PANTHER" id="PTHR10880">
    <property type="entry name" value="MORTALITY FACTOR 4-LIKE PROTEIN"/>
    <property type="match status" value="1"/>
</dbReference>
<accession>A0A9P1IL45</accession>
<organism evidence="8 9">
    <name type="scientific">Caenorhabditis angaria</name>
    <dbReference type="NCBI Taxonomy" id="860376"/>
    <lineage>
        <taxon>Eukaryota</taxon>
        <taxon>Metazoa</taxon>
        <taxon>Ecdysozoa</taxon>
        <taxon>Nematoda</taxon>
        <taxon>Chromadorea</taxon>
        <taxon>Rhabditida</taxon>
        <taxon>Rhabditina</taxon>
        <taxon>Rhabditomorpha</taxon>
        <taxon>Rhabditoidea</taxon>
        <taxon>Rhabditidae</taxon>
        <taxon>Peloderinae</taxon>
        <taxon>Caenorhabditis</taxon>
    </lineage>
</organism>
<dbReference type="Gene3D" id="2.30.30.140">
    <property type="match status" value="1"/>
</dbReference>
<reference evidence="8" key="1">
    <citation type="submission" date="2022-11" db="EMBL/GenBank/DDBJ databases">
        <authorList>
            <person name="Kikuchi T."/>
        </authorList>
    </citation>
    <scope>NUCLEOTIDE SEQUENCE</scope>
    <source>
        <strain evidence="8">PS1010</strain>
    </source>
</reference>
<dbReference type="InterPro" id="IPR026541">
    <property type="entry name" value="MRG_dom"/>
</dbReference>
<dbReference type="GO" id="GO:0006325">
    <property type="term" value="P:chromatin organization"/>
    <property type="evidence" value="ECO:0007669"/>
    <property type="project" value="UniProtKB-KW"/>
</dbReference>
<dbReference type="InterPro" id="IPR038217">
    <property type="entry name" value="MRG_C_sf"/>
</dbReference>
<evidence type="ECO:0000313" key="9">
    <source>
        <dbReference type="Proteomes" id="UP001152747"/>
    </source>
</evidence>
<feature type="domain" description="MRG" evidence="7">
    <location>
        <begin position="106"/>
        <end position="292"/>
    </location>
</feature>
<evidence type="ECO:0000259" key="7">
    <source>
        <dbReference type="Pfam" id="PF05712"/>
    </source>
</evidence>
<evidence type="ECO:0000256" key="4">
    <source>
        <dbReference type="ARBA" id="ARBA00023163"/>
    </source>
</evidence>
<keyword evidence="3" id="KW-0805">Transcription regulation</keyword>
<dbReference type="Pfam" id="PF05712">
    <property type="entry name" value="MRG"/>
    <property type="match status" value="1"/>
</dbReference>
<dbReference type="Gene3D" id="1.10.274.30">
    <property type="entry name" value="MRG domain"/>
    <property type="match status" value="1"/>
</dbReference>
<sequence length="323" mass="36533">MLASKRECHQNQANQPSTLLANLESGDPSYLVHYKGWNSRYDENVKHSQSAGKIFEATPESIADAKHQYKEQKKNKKGRVENVNDDKSDNGSRASSPGAFGAEKPTFDTNVSLPKPLRAILIDDRDLINKNYLTKVPARFTVDQIIEDYRATLGKNKDDATVDEFYVEYENGSSLFAADSMILSARGVADYFNNLLELQLLYKFEQPQFQELVEKEKNAGKPVAKKSRKSAAAAAKESSPSNSNADDEFRPSKYYGLVHLLRLLMHLPNLLKLSPWNDYVLKGITQTIHDFVLPQQIIIVSLIKPKHDTQKLNLMIRNISKEF</sequence>
<evidence type="ECO:0000313" key="8">
    <source>
        <dbReference type="EMBL" id="CAI5446076.1"/>
    </source>
</evidence>
<dbReference type="InterPro" id="IPR016197">
    <property type="entry name" value="Chromo-like_dom_sf"/>
</dbReference>
<keyword evidence="9" id="KW-1185">Reference proteome</keyword>
<feature type="compositionally biased region" description="Low complexity" evidence="6">
    <location>
        <begin position="230"/>
        <end position="244"/>
    </location>
</feature>
<dbReference type="GO" id="GO:0035267">
    <property type="term" value="C:NuA4 histone acetyltransferase complex"/>
    <property type="evidence" value="ECO:0007669"/>
    <property type="project" value="TreeGrafter"/>
</dbReference>